<comment type="caution">
    <text evidence="7">Lacks conserved residue(s) required for the propagation of feature annotation.</text>
</comment>
<dbReference type="InterPro" id="IPR000742">
    <property type="entry name" value="EGF"/>
</dbReference>
<evidence type="ECO:0000313" key="10">
    <source>
        <dbReference type="EMBL" id="CAD7261204.1"/>
    </source>
</evidence>
<keyword evidence="6 8" id="KW-0472">Membrane</keyword>
<gene>
    <name evidence="10" type="ORF">TSIB3V08_LOCUS5348</name>
</gene>
<evidence type="ECO:0000256" key="6">
    <source>
        <dbReference type="ARBA" id="ARBA00023136"/>
    </source>
</evidence>
<feature type="transmembrane region" description="Helical" evidence="8">
    <location>
        <begin position="570"/>
        <end position="587"/>
    </location>
</feature>
<dbReference type="GO" id="GO:0005886">
    <property type="term" value="C:plasma membrane"/>
    <property type="evidence" value="ECO:0007669"/>
    <property type="project" value="UniProtKB-SubCell"/>
</dbReference>
<proteinExistence type="inferred from homology"/>
<evidence type="ECO:0000259" key="9">
    <source>
        <dbReference type="PROSITE" id="PS50026"/>
    </source>
</evidence>
<dbReference type="PROSITE" id="PS50026">
    <property type="entry name" value="EGF_3"/>
    <property type="match status" value="1"/>
</dbReference>
<dbReference type="PROSITE" id="PS00022">
    <property type="entry name" value="EGF_1"/>
    <property type="match status" value="1"/>
</dbReference>
<evidence type="ECO:0000256" key="2">
    <source>
        <dbReference type="ARBA" id="ARBA00005542"/>
    </source>
</evidence>
<keyword evidence="4 8" id="KW-0812">Transmembrane</keyword>
<evidence type="ECO:0000256" key="3">
    <source>
        <dbReference type="ARBA" id="ARBA00022475"/>
    </source>
</evidence>
<sequence>MMPDGQHSPHQYINSSRERKSVLLSTARPSRCPPGLLLCNKLLFWNMPSLIMVMGSSRVALITVMGSSQLAPITVTGSSQLAVITVMGSSRLALKMAMGRSQLALITVTGSSQLAVITVTGSSHPAVITVIGSFPAGCNDRDGEFPSVCNNRDGEFPAGCNNHDGEFPDGCNNRALLSWSNADVDPVKISRLPAREISEYRSFRDVTILHFNLPDKVKLATWRFNATEHLISSSIVSRCRKRGVSLYLKYGSYPVVNPDNSSFPENYYNVRVPIYNVTFRSDSVEKTVNIVNPMPGDWFAVTFLSYTDPNDDQILQQGISPNCAALLQSSVDVVISSVVIDISPGVAIDQTLTVDINIIVCITYDVRAIPIFPNLCFNHMNETSHAHILVNTTSEKSRNGVVHVPHPENGLWYVTYKPFCYNSTFDSEGNASFKAVECGDLDEVGVSYGVESYPCGENNCGQFGHCFNYNSGGLIYSSCVCLHGYTGWGCTDDSKVSSLGDLLVAALLLTLSNLLFIPAIIIAIRRKFFTESFVYACIMFFSTFYHACDAGEDIYSYCIFKLNTLQFCDFYSAILAIWVTLIAMADLNATCKSLAHMAGAVGIALENLDVFVTFTKLTRDDCLQALDGPSQLLMREDYGESQKGVKHEHLTACGPCQRGGDKPKGCAPQNSESYGTFIVTPISSSCCTVEWRRETSVMIGMGRSGLVNIINMFQQNSDCRQEYIDEPTTMLLWSQLRRDLVSQQNIRRILRNPVVDRHMNSPKTLIVSSGHSMLGSLQITKGNLTHFVICRVPRIPDQRINILDCQQRMPKAQLNRPNINPKRQTWSQEKMAEAVSIAKRQRISSSSSDKDSMYILSFVVSLSDLPDEETPPSKDDTACLFCDGLFTDDAHGEVWVQCLMCAMWAHKDCADVEKEHYICDLEERESLNSNRADSSCYNALDIIRREPTFAWRESGKPFEENHPSSTERDYNFGLPVLNSLVQHETSALRQWYLRGGGYGGSIKAPWGRERERCCLSNLFRLRGGGGDVRPRESGVYRCRAEESSEEVYSSLNVHGVLRAVVSPGCEEYDRGGGSRSRRNLWPVSFLLDPIKLLALDPIQLRAQSVFLQENLWLVSFLEIVDRT</sequence>
<dbReference type="PANTHER" id="PTHR14319:SF3">
    <property type="entry name" value="TRANSMEMBRANE PROTEIN-LIKE PROTEIN"/>
    <property type="match status" value="1"/>
</dbReference>
<organism evidence="10">
    <name type="scientific">Timema shepardi</name>
    <name type="common">Walking stick</name>
    <dbReference type="NCBI Taxonomy" id="629360"/>
    <lineage>
        <taxon>Eukaryota</taxon>
        <taxon>Metazoa</taxon>
        <taxon>Ecdysozoa</taxon>
        <taxon>Arthropoda</taxon>
        <taxon>Hexapoda</taxon>
        <taxon>Insecta</taxon>
        <taxon>Pterygota</taxon>
        <taxon>Neoptera</taxon>
        <taxon>Polyneoptera</taxon>
        <taxon>Phasmatodea</taxon>
        <taxon>Timematodea</taxon>
        <taxon>Timematoidea</taxon>
        <taxon>Timematidae</taxon>
        <taxon>Timema</taxon>
    </lineage>
</organism>
<feature type="transmembrane region" description="Helical" evidence="8">
    <location>
        <begin position="502"/>
        <end position="521"/>
    </location>
</feature>
<keyword evidence="5 8" id="KW-1133">Transmembrane helix</keyword>
<dbReference type="AlphaFoldDB" id="A0A7R9FZX6"/>
<name>A0A7R9FZX6_TIMSH</name>
<evidence type="ECO:0000256" key="7">
    <source>
        <dbReference type="PROSITE-ProRule" id="PRU00076"/>
    </source>
</evidence>
<dbReference type="SUPFAM" id="SSF57903">
    <property type="entry name" value="FYVE/PHD zinc finger"/>
    <property type="match status" value="1"/>
</dbReference>
<dbReference type="PANTHER" id="PTHR14319">
    <property type="entry name" value="FIVE-SPAN TRANSMEMBRANE PROTEIN M83"/>
    <property type="match status" value="1"/>
</dbReference>
<keyword evidence="7" id="KW-0245">EGF-like domain</keyword>
<evidence type="ECO:0000256" key="8">
    <source>
        <dbReference type="SAM" id="Phobius"/>
    </source>
</evidence>
<dbReference type="InterPro" id="IPR011011">
    <property type="entry name" value="Znf_FYVE_PHD"/>
</dbReference>
<evidence type="ECO:0000256" key="5">
    <source>
        <dbReference type="ARBA" id="ARBA00022989"/>
    </source>
</evidence>
<dbReference type="PROSITE" id="PS01186">
    <property type="entry name" value="EGF_2"/>
    <property type="match status" value="1"/>
</dbReference>
<dbReference type="EMBL" id="OC002057">
    <property type="protein sequence ID" value="CAD7261204.1"/>
    <property type="molecule type" value="Genomic_DNA"/>
</dbReference>
<comment type="subcellular location">
    <subcellularLocation>
        <location evidence="1">Cell membrane</location>
        <topology evidence="1">Multi-pass membrane protein</topology>
    </subcellularLocation>
</comment>
<feature type="domain" description="EGF-like" evidence="9">
    <location>
        <begin position="451"/>
        <end position="491"/>
    </location>
</feature>
<reference evidence="10" key="1">
    <citation type="submission" date="2020-11" db="EMBL/GenBank/DDBJ databases">
        <authorList>
            <person name="Tran Van P."/>
        </authorList>
    </citation>
    <scope>NUCLEOTIDE SEQUENCE</scope>
</reference>
<comment type="similarity">
    <text evidence="2">Belongs to the TMEM8 family.</text>
</comment>
<keyword evidence="7" id="KW-1015">Disulfide bond</keyword>
<feature type="disulfide bond" evidence="7">
    <location>
        <begin position="481"/>
        <end position="490"/>
    </location>
</feature>
<dbReference type="InterPro" id="IPR021910">
    <property type="entry name" value="NGX6/PGAP6/MYMK"/>
</dbReference>
<accession>A0A7R9FZX6</accession>
<evidence type="ECO:0000256" key="4">
    <source>
        <dbReference type="ARBA" id="ARBA00022692"/>
    </source>
</evidence>
<protein>
    <recommendedName>
        <fullName evidence="9">EGF-like domain-containing protein</fullName>
    </recommendedName>
</protein>
<keyword evidence="3" id="KW-1003">Cell membrane</keyword>
<evidence type="ECO:0000256" key="1">
    <source>
        <dbReference type="ARBA" id="ARBA00004651"/>
    </source>
</evidence>
<dbReference type="Pfam" id="PF12036">
    <property type="entry name" value="DUF3522"/>
    <property type="match status" value="1"/>
</dbReference>